<dbReference type="SUPFAM" id="SSF50044">
    <property type="entry name" value="SH3-domain"/>
    <property type="match status" value="1"/>
</dbReference>
<name>A0AA40DYY5_9PEZI</name>
<dbReference type="Proteomes" id="UP001172159">
    <property type="component" value="Unassembled WGS sequence"/>
</dbReference>
<feature type="compositionally biased region" description="Low complexity" evidence="3">
    <location>
        <begin position="62"/>
        <end position="91"/>
    </location>
</feature>
<dbReference type="PANTHER" id="PTHR45929:SF7">
    <property type="entry name" value="LAS SEVENTEEN-BINDING PROTEIN 1"/>
    <property type="match status" value="1"/>
</dbReference>
<feature type="compositionally biased region" description="Polar residues" evidence="3">
    <location>
        <begin position="48"/>
        <end position="61"/>
    </location>
</feature>
<reference evidence="5" key="1">
    <citation type="submission" date="2023-06" db="EMBL/GenBank/DDBJ databases">
        <title>Genome-scale phylogeny and comparative genomics of the fungal order Sordariales.</title>
        <authorList>
            <consortium name="Lawrence Berkeley National Laboratory"/>
            <person name="Hensen N."/>
            <person name="Bonometti L."/>
            <person name="Westerberg I."/>
            <person name="Brannstrom I.O."/>
            <person name="Guillou S."/>
            <person name="Cros-Aarteil S."/>
            <person name="Calhoun S."/>
            <person name="Haridas S."/>
            <person name="Kuo A."/>
            <person name="Mondo S."/>
            <person name="Pangilinan J."/>
            <person name="Riley R."/>
            <person name="Labutti K."/>
            <person name="Andreopoulos B."/>
            <person name="Lipzen A."/>
            <person name="Chen C."/>
            <person name="Yanf M."/>
            <person name="Daum C."/>
            <person name="Ng V."/>
            <person name="Clum A."/>
            <person name="Steindorff A."/>
            <person name="Ohm R."/>
            <person name="Martin F."/>
            <person name="Silar P."/>
            <person name="Natvig D."/>
            <person name="Lalanne C."/>
            <person name="Gautier V."/>
            <person name="Ament-Velasquez S.L."/>
            <person name="Kruys A."/>
            <person name="Hutchinson M.I."/>
            <person name="Powell A.J."/>
            <person name="Barry K."/>
            <person name="Miller A.N."/>
            <person name="Grigoriev I.V."/>
            <person name="Debuchy R."/>
            <person name="Gladieux P."/>
            <person name="Thoren M.H."/>
            <person name="Johannesson H."/>
        </authorList>
    </citation>
    <scope>NUCLEOTIDE SEQUENCE</scope>
    <source>
        <strain evidence="5">CBS 540.89</strain>
    </source>
</reference>
<dbReference type="Gene3D" id="2.30.30.40">
    <property type="entry name" value="SH3 Domains"/>
    <property type="match status" value="1"/>
</dbReference>
<protein>
    <submittedName>
        <fullName evidence="5">SH3 domain-containing protein</fullName>
    </submittedName>
</protein>
<gene>
    <name evidence="5" type="ORF">B0T21DRAFT_374283</name>
</gene>
<feature type="compositionally biased region" description="Pro residues" evidence="3">
    <location>
        <begin position="223"/>
        <end position="239"/>
    </location>
</feature>
<dbReference type="CDD" id="cd00174">
    <property type="entry name" value="SH3"/>
    <property type="match status" value="1"/>
</dbReference>
<feature type="region of interest" description="Disordered" evidence="3">
    <location>
        <begin position="212"/>
        <end position="258"/>
    </location>
</feature>
<organism evidence="5 6">
    <name type="scientific">Apiosordaria backusii</name>
    <dbReference type="NCBI Taxonomy" id="314023"/>
    <lineage>
        <taxon>Eukaryota</taxon>
        <taxon>Fungi</taxon>
        <taxon>Dikarya</taxon>
        <taxon>Ascomycota</taxon>
        <taxon>Pezizomycotina</taxon>
        <taxon>Sordariomycetes</taxon>
        <taxon>Sordariomycetidae</taxon>
        <taxon>Sordariales</taxon>
        <taxon>Lasiosphaeriaceae</taxon>
        <taxon>Apiosordaria</taxon>
    </lineage>
</organism>
<evidence type="ECO:0000259" key="4">
    <source>
        <dbReference type="PROSITE" id="PS50002"/>
    </source>
</evidence>
<feature type="region of interest" description="Disordered" evidence="3">
    <location>
        <begin position="46"/>
        <end position="126"/>
    </location>
</feature>
<keyword evidence="6" id="KW-1185">Reference proteome</keyword>
<evidence type="ECO:0000256" key="3">
    <source>
        <dbReference type="SAM" id="MobiDB-lite"/>
    </source>
</evidence>
<keyword evidence="1 2" id="KW-0728">SH3 domain</keyword>
<comment type="caution">
    <text evidence="5">The sequence shown here is derived from an EMBL/GenBank/DDBJ whole genome shotgun (WGS) entry which is preliminary data.</text>
</comment>
<sequence>MVSEDRQRVIETNRSLRLIKNELESLLEKGVIDDEAFDTISGLLPAESSFNNSRSTPAPRNTSLPTPASTPAASSAAPAPAPPTAAMSALSVGGNPNPPPSYAQSTGPSAGPPALPGRNPPPAAAAPTKPIIAHARALYKYNAADARDCSFDKDDRIAIYEYMNKDWWMGRNQRSGQEGIFPSTYVVVEDAKAAQPAVLYPHQPAQPVYGQPAPGAYGGGYPGAPPPGQPYQHQPPPGQAAPAAEGGEGGSKMGEHGKKFGKKLGNAAIFGAGATIGSNIVNSIF</sequence>
<dbReference type="InterPro" id="IPR050670">
    <property type="entry name" value="STAM"/>
</dbReference>
<dbReference type="PANTHER" id="PTHR45929">
    <property type="entry name" value="JAK PATHWAY SIGNAL TRANSDUCTION ADAPTOR MOLECULE"/>
    <property type="match status" value="1"/>
</dbReference>
<evidence type="ECO:0000256" key="2">
    <source>
        <dbReference type="PROSITE-ProRule" id="PRU00192"/>
    </source>
</evidence>
<feature type="compositionally biased region" description="Pro residues" evidence="3">
    <location>
        <begin position="110"/>
        <end position="124"/>
    </location>
</feature>
<dbReference type="EMBL" id="JAUKTV010000013">
    <property type="protein sequence ID" value="KAK0718852.1"/>
    <property type="molecule type" value="Genomic_DNA"/>
</dbReference>
<dbReference type="AlphaFoldDB" id="A0AA40DYY5"/>
<dbReference type="Pfam" id="PF00018">
    <property type="entry name" value="SH3_1"/>
    <property type="match status" value="1"/>
</dbReference>
<dbReference type="PRINTS" id="PR00452">
    <property type="entry name" value="SH3DOMAIN"/>
</dbReference>
<accession>A0AA40DYY5</accession>
<dbReference type="InterPro" id="IPR036028">
    <property type="entry name" value="SH3-like_dom_sf"/>
</dbReference>
<dbReference type="PROSITE" id="PS50002">
    <property type="entry name" value="SH3"/>
    <property type="match status" value="1"/>
</dbReference>
<feature type="domain" description="SH3" evidence="4">
    <location>
        <begin position="130"/>
        <end position="191"/>
    </location>
</feature>
<evidence type="ECO:0000313" key="6">
    <source>
        <dbReference type="Proteomes" id="UP001172159"/>
    </source>
</evidence>
<evidence type="ECO:0000313" key="5">
    <source>
        <dbReference type="EMBL" id="KAK0718852.1"/>
    </source>
</evidence>
<dbReference type="SMART" id="SM00326">
    <property type="entry name" value="SH3"/>
    <property type="match status" value="1"/>
</dbReference>
<evidence type="ECO:0000256" key="1">
    <source>
        <dbReference type="ARBA" id="ARBA00022443"/>
    </source>
</evidence>
<proteinExistence type="predicted"/>
<dbReference type="InterPro" id="IPR001452">
    <property type="entry name" value="SH3_domain"/>
</dbReference>